<sequence>MTRDVSFFKSSKVIDEGSRVQGLETIFSRPERVTFIITTTRVLYITEYLVLVEYTEAVLPIVFALYSVIAFHLPNSVYIQSFAGLSGQQLIENVGYVLAYSTLELTSLILAMGVLKRMLGISSPHQLGFVLETQAEMVQSKLMLWFLYVMQVPLVHVGTDYSFKFKWAHTAP</sequence>
<dbReference type="EMBL" id="JAGDFL010000064">
    <property type="protein sequence ID" value="KAG7399056.1"/>
    <property type="molecule type" value="Genomic_DNA"/>
</dbReference>
<keyword evidence="1" id="KW-0812">Transmembrane</keyword>
<keyword evidence="1" id="KW-0472">Membrane</keyword>
<evidence type="ECO:0000313" key="3">
    <source>
        <dbReference type="Proteomes" id="UP000693981"/>
    </source>
</evidence>
<proteinExistence type="predicted"/>
<dbReference type="Proteomes" id="UP000693981">
    <property type="component" value="Unassembled WGS sequence"/>
</dbReference>
<protein>
    <submittedName>
        <fullName evidence="2">Uncharacterized protein</fullName>
    </submittedName>
</protein>
<gene>
    <name evidence="2" type="ORF">PHYBOEH_009834</name>
</gene>
<accession>A0A8T1X033</accession>
<dbReference type="AlphaFoldDB" id="A0A8T1X033"/>
<feature type="transmembrane region" description="Helical" evidence="1">
    <location>
        <begin position="57"/>
        <end position="74"/>
    </location>
</feature>
<keyword evidence="1" id="KW-1133">Transmembrane helix</keyword>
<evidence type="ECO:0000313" key="2">
    <source>
        <dbReference type="EMBL" id="KAG7399056.1"/>
    </source>
</evidence>
<reference evidence="2" key="1">
    <citation type="submission" date="2021-02" db="EMBL/GenBank/DDBJ databases">
        <authorList>
            <person name="Palmer J.M."/>
        </authorList>
    </citation>
    <scope>NUCLEOTIDE SEQUENCE</scope>
    <source>
        <strain evidence="2">SCRP23</strain>
    </source>
</reference>
<name>A0A8T1X033_9STRA</name>
<comment type="caution">
    <text evidence="2">The sequence shown here is derived from an EMBL/GenBank/DDBJ whole genome shotgun (WGS) entry which is preliminary data.</text>
</comment>
<evidence type="ECO:0000256" key="1">
    <source>
        <dbReference type="SAM" id="Phobius"/>
    </source>
</evidence>
<keyword evidence="3" id="KW-1185">Reference proteome</keyword>
<organism evidence="2 3">
    <name type="scientific">Phytophthora boehmeriae</name>
    <dbReference type="NCBI Taxonomy" id="109152"/>
    <lineage>
        <taxon>Eukaryota</taxon>
        <taxon>Sar</taxon>
        <taxon>Stramenopiles</taxon>
        <taxon>Oomycota</taxon>
        <taxon>Peronosporomycetes</taxon>
        <taxon>Peronosporales</taxon>
        <taxon>Peronosporaceae</taxon>
        <taxon>Phytophthora</taxon>
    </lineage>
</organism>
<dbReference type="OrthoDB" id="94379at2759"/>
<feature type="transmembrane region" description="Helical" evidence="1">
    <location>
        <begin position="94"/>
        <end position="115"/>
    </location>
</feature>